<keyword evidence="5 7" id="KW-1133">Transmembrane helix</keyword>
<organism evidence="10 12">
    <name type="scientific">Vagococcus xieshaowenii</name>
    <dbReference type="NCBI Taxonomy" id="2562451"/>
    <lineage>
        <taxon>Bacteria</taxon>
        <taxon>Bacillati</taxon>
        <taxon>Bacillota</taxon>
        <taxon>Bacilli</taxon>
        <taxon>Lactobacillales</taxon>
        <taxon>Enterococcaceae</taxon>
        <taxon>Vagococcus</taxon>
    </lineage>
</organism>
<dbReference type="Proteomes" id="UP000297725">
    <property type="component" value="Unassembled WGS sequence"/>
</dbReference>
<dbReference type="Proteomes" id="UP000296883">
    <property type="component" value="Chromosome"/>
</dbReference>
<feature type="transmembrane region" description="Helical" evidence="7">
    <location>
        <begin position="154"/>
        <end position="175"/>
    </location>
</feature>
<keyword evidence="4 7" id="KW-0812">Transmembrane</keyword>
<dbReference type="InterPro" id="IPR035906">
    <property type="entry name" value="MetI-like_sf"/>
</dbReference>
<keyword evidence="6 7" id="KW-0472">Membrane</keyword>
<feature type="transmembrane region" description="Helical" evidence="7">
    <location>
        <begin position="90"/>
        <end position="110"/>
    </location>
</feature>
<comment type="similarity">
    <text evidence="7">Belongs to the binding-protein-dependent transport system permease family.</text>
</comment>
<dbReference type="GO" id="GO:0048473">
    <property type="term" value="P:D-methionine transmembrane transport"/>
    <property type="evidence" value="ECO:0007669"/>
    <property type="project" value="TreeGrafter"/>
</dbReference>
<evidence type="ECO:0000256" key="6">
    <source>
        <dbReference type="ARBA" id="ARBA00023136"/>
    </source>
</evidence>
<feature type="transmembrane region" description="Helical" evidence="7">
    <location>
        <begin position="24"/>
        <end position="47"/>
    </location>
</feature>
<feature type="domain" description="ABC transmembrane type-1" evidence="8">
    <location>
        <begin position="19"/>
        <end position="215"/>
    </location>
</feature>
<evidence type="ECO:0000313" key="9">
    <source>
        <dbReference type="EMBL" id="QCA29032.1"/>
    </source>
</evidence>
<dbReference type="Gene3D" id="1.10.3720.10">
    <property type="entry name" value="MetI-like"/>
    <property type="match status" value="1"/>
</dbReference>
<evidence type="ECO:0000256" key="5">
    <source>
        <dbReference type="ARBA" id="ARBA00022989"/>
    </source>
</evidence>
<protein>
    <submittedName>
        <fullName evidence="10">ABC transporter permease</fullName>
    </submittedName>
</protein>
<dbReference type="PANTHER" id="PTHR30450">
    <property type="entry name" value="ABC TRANSPORTER PERMEASE"/>
    <property type="match status" value="1"/>
</dbReference>
<evidence type="ECO:0000256" key="1">
    <source>
        <dbReference type="ARBA" id="ARBA00004651"/>
    </source>
</evidence>
<dbReference type="SUPFAM" id="SSF161098">
    <property type="entry name" value="MetI-like"/>
    <property type="match status" value="1"/>
</dbReference>
<dbReference type="InterPro" id="IPR051322">
    <property type="entry name" value="AA_ABC_Transporter_Permease"/>
</dbReference>
<comment type="subcellular location">
    <subcellularLocation>
        <location evidence="1 7">Cell membrane</location>
        <topology evidence="1 7">Multi-pass membrane protein</topology>
    </subcellularLocation>
</comment>
<reference evidence="10 12" key="1">
    <citation type="submission" date="2019-03" db="EMBL/GenBank/DDBJ databases">
        <title>Vagococcus sp. was isolated fron gut of Carduelis flavirostris.</title>
        <authorList>
            <person name="Ge Y."/>
        </authorList>
    </citation>
    <scope>NUCLEOTIDE SEQUENCE [LARGE SCALE GENOMIC DNA]</scope>
    <source>
        <strain evidence="10 12">CF-210</strain>
    </source>
</reference>
<gene>
    <name evidence="10" type="ORF">E4031_06305</name>
    <name evidence="9" type="ORF">E4Z98_06790</name>
</gene>
<feature type="transmembrane region" description="Helical" evidence="7">
    <location>
        <begin position="195"/>
        <end position="218"/>
    </location>
</feature>
<dbReference type="AlphaFoldDB" id="A0AAJ5EEH1"/>
<dbReference type="Pfam" id="PF00528">
    <property type="entry name" value="BPD_transp_1"/>
    <property type="match status" value="1"/>
</dbReference>
<sequence>MKEIIDVFNTYRVELFTACAQTGLMLLVSMTVALLIGLPMGTLIFLGKTDQLKHPAMKFLSKLAIVYVDVVRSFPFLLLVVALIPFTRLVLGTSFGTGAASLPLSFVAVAQYGRMVEQSLLDVPVETIALAKSLGATLRQFIFNFLYVEARSSLVLSFTTVTIGMVSYSTIMGVVGGGGIGDFAIRYGYQSYEFILMYLTIVLMIVMVVMIQLLGSFVSKKIDKRR</sequence>
<feature type="transmembrane region" description="Helical" evidence="7">
    <location>
        <begin position="59"/>
        <end position="84"/>
    </location>
</feature>
<evidence type="ECO:0000313" key="12">
    <source>
        <dbReference type="Proteomes" id="UP000297725"/>
    </source>
</evidence>
<accession>A0AAJ5EEH1</accession>
<dbReference type="EMBL" id="SRHU01000023">
    <property type="protein sequence ID" value="TFZ40992.1"/>
    <property type="molecule type" value="Genomic_DNA"/>
</dbReference>
<dbReference type="PROSITE" id="PS50928">
    <property type="entry name" value="ABC_TM1"/>
    <property type="match status" value="1"/>
</dbReference>
<dbReference type="EMBL" id="CP038865">
    <property type="protein sequence ID" value="QCA29032.1"/>
    <property type="molecule type" value="Genomic_DNA"/>
</dbReference>
<dbReference type="GO" id="GO:0005886">
    <property type="term" value="C:plasma membrane"/>
    <property type="evidence" value="ECO:0007669"/>
    <property type="project" value="UniProtKB-SubCell"/>
</dbReference>
<evidence type="ECO:0000313" key="11">
    <source>
        <dbReference type="Proteomes" id="UP000296883"/>
    </source>
</evidence>
<evidence type="ECO:0000256" key="3">
    <source>
        <dbReference type="ARBA" id="ARBA00022475"/>
    </source>
</evidence>
<dbReference type="PANTHER" id="PTHR30450:SF1">
    <property type="entry name" value="D-METHIONINE TRANSPORT SYSTEM PERMEASE PROTEIN METI-RELATED"/>
    <property type="match status" value="1"/>
</dbReference>
<keyword evidence="2 7" id="KW-0813">Transport</keyword>
<evidence type="ECO:0000256" key="7">
    <source>
        <dbReference type="RuleBase" id="RU363032"/>
    </source>
</evidence>
<evidence type="ECO:0000256" key="2">
    <source>
        <dbReference type="ARBA" id="ARBA00022448"/>
    </source>
</evidence>
<dbReference type="InterPro" id="IPR000515">
    <property type="entry name" value="MetI-like"/>
</dbReference>
<name>A0AAJ5EEH1_9ENTE</name>
<dbReference type="RefSeq" id="WP_135254597.1">
    <property type="nucleotide sequence ID" value="NZ_CP038865.1"/>
</dbReference>
<evidence type="ECO:0000256" key="4">
    <source>
        <dbReference type="ARBA" id="ARBA00022692"/>
    </source>
</evidence>
<evidence type="ECO:0000259" key="8">
    <source>
        <dbReference type="PROSITE" id="PS50928"/>
    </source>
</evidence>
<proteinExistence type="inferred from homology"/>
<keyword evidence="3" id="KW-1003">Cell membrane</keyword>
<evidence type="ECO:0000313" key="10">
    <source>
        <dbReference type="EMBL" id="TFZ40992.1"/>
    </source>
</evidence>
<keyword evidence="11" id="KW-1185">Reference proteome</keyword>
<reference evidence="9 11" key="2">
    <citation type="journal article" date="2020" name="Int. J. Syst. Evol. Microbiol.">
        <title>Vagococcus xieshaowenii sp. nov., isolated from snow finch (Montifringilla taczanowskii) cloacal content.</title>
        <authorList>
            <person name="Ge Y."/>
            <person name="Yang J."/>
            <person name="Lai X.H."/>
            <person name="Zhang G."/>
            <person name="Jin D."/>
            <person name="Lu S."/>
            <person name="Wang B."/>
            <person name="Huang Y."/>
            <person name="Huang Y."/>
            <person name="Ren Z."/>
            <person name="Zhang X."/>
            <person name="Xu J."/>
        </authorList>
    </citation>
    <scope>NUCLEOTIDE SEQUENCE [LARGE SCALE GENOMIC DNA]</scope>
    <source>
        <strain evidence="11">personal::cf-49</strain>
        <strain evidence="9">Personal::cf-49</strain>
    </source>
</reference>